<name>A0A9W6F5E5_9CHLO</name>
<evidence type="ECO:0000313" key="3">
    <source>
        <dbReference type="Proteomes" id="UP001165080"/>
    </source>
</evidence>
<comment type="caution">
    <text evidence="2">The sequence shown here is derived from an EMBL/GenBank/DDBJ whole genome shotgun (WGS) entry which is preliminary data.</text>
</comment>
<protein>
    <submittedName>
        <fullName evidence="2">Uncharacterized protein</fullName>
    </submittedName>
</protein>
<dbReference type="Proteomes" id="UP001165080">
    <property type="component" value="Unassembled WGS sequence"/>
</dbReference>
<reference evidence="2 3" key="1">
    <citation type="journal article" date="2023" name="Commun. Biol.">
        <title>Reorganization of the ancestral sex-determining regions during the evolution of trioecy in Pleodorina starrii.</title>
        <authorList>
            <person name="Takahashi K."/>
            <person name="Suzuki S."/>
            <person name="Kawai-Toyooka H."/>
            <person name="Yamamoto K."/>
            <person name="Hamaji T."/>
            <person name="Ootsuki R."/>
            <person name="Yamaguchi H."/>
            <person name="Kawachi M."/>
            <person name="Higashiyama T."/>
            <person name="Nozaki H."/>
        </authorList>
    </citation>
    <scope>NUCLEOTIDE SEQUENCE [LARGE SCALE GENOMIC DNA]</scope>
    <source>
        <strain evidence="2 3">NIES-4479</strain>
    </source>
</reference>
<gene>
    <name evidence="2" type="primary">PLEST003793</name>
    <name evidence="2" type="ORF">PLESTB_001102400</name>
</gene>
<organism evidence="2 3">
    <name type="scientific">Pleodorina starrii</name>
    <dbReference type="NCBI Taxonomy" id="330485"/>
    <lineage>
        <taxon>Eukaryota</taxon>
        <taxon>Viridiplantae</taxon>
        <taxon>Chlorophyta</taxon>
        <taxon>core chlorophytes</taxon>
        <taxon>Chlorophyceae</taxon>
        <taxon>CS clade</taxon>
        <taxon>Chlamydomonadales</taxon>
        <taxon>Volvocaceae</taxon>
        <taxon>Pleodorina</taxon>
    </lineage>
</organism>
<feature type="compositionally biased region" description="Polar residues" evidence="1">
    <location>
        <begin position="43"/>
        <end position="53"/>
    </location>
</feature>
<accession>A0A9W6F5E5</accession>
<sequence length="147" mass="15320">MVVIAAMSLVICAASVVVVVAVVKRQRLAPGLRGRRHVDLEEQQQQPLDSPTASPGPWDTRPGFDAGFGHDEARRPRAAGRATVAGPDPGSPAAGWFVRLTKGTAAAAAVCGWTGRGSDADLHPPAVLLYCTQLLGSSSAPRVWGFV</sequence>
<feature type="region of interest" description="Disordered" evidence="1">
    <location>
        <begin position="36"/>
        <end position="88"/>
    </location>
</feature>
<evidence type="ECO:0000313" key="2">
    <source>
        <dbReference type="EMBL" id="GLC56415.1"/>
    </source>
</evidence>
<dbReference type="EMBL" id="BRXU01000015">
    <property type="protein sequence ID" value="GLC56415.1"/>
    <property type="molecule type" value="Genomic_DNA"/>
</dbReference>
<proteinExistence type="predicted"/>
<keyword evidence="3" id="KW-1185">Reference proteome</keyword>
<dbReference type="AlphaFoldDB" id="A0A9W6F5E5"/>
<evidence type="ECO:0000256" key="1">
    <source>
        <dbReference type="SAM" id="MobiDB-lite"/>
    </source>
</evidence>